<dbReference type="PANTHER" id="PTHR11086">
    <property type="entry name" value="DEOXYCYTIDYLATE DEAMINASE-RELATED"/>
    <property type="match status" value="1"/>
</dbReference>
<evidence type="ECO:0000256" key="2">
    <source>
        <dbReference type="PIRSR" id="PIRSR006019-1"/>
    </source>
</evidence>
<dbReference type="Pfam" id="PF00383">
    <property type="entry name" value="dCMP_cyt_deam_1"/>
    <property type="match status" value="1"/>
</dbReference>
<evidence type="ECO:0000313" key="6">
    <source>
        <dbReference type="Proteomes" id="UP000239863"/>
    </source>
</evidence>
<evidence type="ECO:0000313" key="5">
    <source>
        <dbReference type="EMBL" id="PPK48948.1"/>
    </source>
</evidence>
<feature type="active site" description="Proton donor" evidence="2">
    <location>
        <position position="81"/>
    </location>
</feature>
<dbReference type="InterPro" id="IPR016193">
    <property type="entry name" value="Cytidine_deaminase-like"/>
</dbReference>
<feature type="domain" description="CMP/dCMP-type deaminase" evidence="4">
    <location>
        <begin position="5"/>
        <end position="148"/>
    </location>
</feature>
<keyword evidence="1" id="KW-0378">Hydrolase</keyword>
<dbReference type="InterPro" id="IPR016473">
    <property type="entry name" value="dCMP_deaminase"/>
</dbReference>
<evidence type="ECO:0000256" key="3">
    <source>
        <dbReference type="PIRSR" id="PIRSR006019-2"/>
    </source>
</evidence>
<dbReference type="GO" id="GO:0005737">
    <property type="term" value="C:cytoplasm"/>
    <property type="evidence" value="ECO:0007669"/>
    <property type="project" value="TreeGrafter"/>
</dbReference>
<name>A0A2S6FZM3_9CLOT</name>
<dbReference type="GO" id="GO:0008270">
    <property type="term" value="F:zinc ion binding"/>
    <property type="evidence" value="ECO:0007669"/>
    <property type="project" value="InterPro"/>
</dbReference>
<dbReference type="PIRSF" id="PIRSF006019">
    <property type="entry name" value="dCMP_deaminase"/>
    <property type="match status" value="1"/>
</dbReference>
<feature type="binding site" evidence="3">
    <location>
        <position position="120"/>
    </location>
    <ligand>
        <name>Zn(2+)</name>
        <dbReference type="ChEBI" id="CHEBI:29105"/>
        <note>catalytic</note>
    </ligand>
</feature>
<dbReference type="GO" id="GO:0006220">
    <property type="term" value="P:pyrimidine nucleotide metabolic process"/>
    <property type="evidence" value="ECO:0007669"/>
    <property type="project" value="InterPro"/>
</dbReference>
<dbReference type="AlphaFoldDB" id="A0A2S6FZM3"/>
<dbReference type="PANTHER" id="PTHR11086:SF18">
    <property type="entry name" value="DEOXYCYTIDYLATE DEAMINASE"/>
    <property type="match status" value="1"/>
</dbReference>
<dbReference type="GO" id="GO:0004132">
    <property type="term" value="F:dCMP deaminase activity"/>
    <property type="evidence" value="ECO:0007669"/>
    <property type="project" value="InterPro"/>
</dbReference>
<evidence type="ECO:0000259" key="4">
    <source>
        <dbReference type="PROSITE" id="PS51747"/>
    </source>
</evidence>
<protein>
    <submittedName>
        <fullName evidence="5">dCMP deaminase</fullName>
    </submittedName>
</protein>
<dbReference type="PROSITE" id="PS51747">
    <property type="entry name" value="CYT_DCMP_DEAMINASES_2"/>
    <property type="match status" value="1"/>
</dbReference>
<dbReference type="RefSeq" id="WP_029452718.1">
    <property type="nucleotide sequence ID" value="NZ_PTIS01000003.1"/>
</dbReference>
<dbReference type="InterPro" id="IPR002125">
    <property type="entry name" value="CMP_dCMP_dom"/>
</dbReference>
<dbReference type="Gene3D" id="3.40.140.10">
    <property type="entry name" value="Cytidine Deaminase, domain 2"/>
    <property type="match status" value="1"/>
</dbReference>
<proteinExistence type="predicted"/>
<organism evidence="5 6">
    <name type="scientific">Clostridium algidicarnis DSM 15099</name>
    <dbReference type="NCBI Taxonomy" id="1121295"/>
    <lineage>
        <taxon>Bacteria</taxon>
        <taxon>Bacillati</taxon>
        <taxon>Bacillota</taxon>
        <taxon>Clostridia</taxon>
        <taxon>Eubacteriales</taxon>
        <taxon>Clostridiaceae</taxon>
        <taxon>Clostridium</taxon>
    </lineage>
</organism>
<keyword evidence="3" id="KW-0862">Zinc</keyword>
<evidence type="ECO:0000256" key="1">
    <source>
        <dbReference type="ARBA" id="ARBA00022801"/>
    </source>
</evidence>
<dbReference type="SUPFAM" id="SSF53927">
    <property type="entry name" value="Cytidine deaminase-like"/>
    <property type="match status" value="1"/>
</dbReference>
<dbReference type="OrthoDB" id="9788517at2"/>
<gene>
    <name evidence="5" type="ORF">BD821_10368</name>
</gene>
<dbReference type="GeneID" id="75090848"/>
<feature type="binding site" evidence="3">
    <location>
        <position position="79"/>
    </location>
    <ligand>
        <name>Zn(2+)</name>
        <dbReference type="ChEBI" id="CHEBI:29105"/>
        <note>catalytic</note>
    </ligand>
</feature>
<feature type="binding site" evidence="3">
    <location>
        <position position="117"/>
    </location>
    <ligand>
        <name>Zn(2+)</name>
        <dbReference type="ChEBI" id="CHEBI:29105"/>
        <note>catalytic</note>
    </ligand>
</feature>
<dbReference type="STRING" id="37659.GCA_000703125_01998"/>
<sequence length="162" mass="18602">MGRRDKHNYYLDIAETVLERGTCLRRNYGSIIVKHDEIISTGYTGAPRGRRNCIDIGVCKREQLNVKRGTHYELCRSIHSEANAIISASRRDMIDSTLYLVGKDCKNKELVESANSCDMCKRLIINSGIKKIIIRITKDTYKVIYTSEWVEEDDSLTNNFGY</sequence>
<reference evidence="5 6" key="1">
    <citation type="submission" date="2018-02" db="EMBL/GenBank/DDBJ databases">
        <title>Genomic Encyclopedia of Archaeal and Bacterial Type Strains, Phase II (KMG-II): from individual species to whole genera.</title>
        <authorList>
            <person name="Goeker M."/>
        </authorList>
    </citation>
    <scope>NUCLEOTIDE SEQUENCE [LARGE SCALE GENOMIC DNA]</scope>
    <source>
        <strain evidence="5 6">DSM 15099</strain>
    </source>
</reference>
<dbReference type="EMBL" id="PTIS01000003">
    <property type="protein sequence ID" value="PPK48948.1"/>
    <property type="molecule type" value="Genomic_DNA"/>
</dbReference>
<comment type="caution">
    <text evidence="5">The sequence shown here is derived from an EMBL/GenBank/DDBJ whole genome shotgun (WGS) entry which is preliminary data.</text>
</comment>
<keyword evidence="3" id="KW-0479">Metal-binding</keyword>
<dbReference type="InterPro" id="IPR015517">
    <property type="entry name" value="dCMP_deaminase-rel"/>
</dbReference>
<accession>A0A2S6FZM3</accession>
<comment type="cofactor">
    <cofactor evidence="3">
        <name>Zn(2+)</name>
        <dbReference type="ChEBI" id="CHEBI:29105"/>
    </cofactor>
</comment>
<dbReference type="Proteomes" id="UP000239863">
    <property type="component" value="Unassembled WGS sequence"/>
</dbReference>